<reference evidence="3" key="1">
    <citation type="journal article" date="2017" name="Nature">
        <title>Asgard archaea illuminate the origin of eukaryotic cellular complexity.</title>
        <authorList>
            <person name="Zaremba-Niedzwiedzka K."/>
            <person name="Caceres E.F."/>
            <person name="Saw J.H."/>
            <person name="Backstrom D."/>
            <person name="Juzokaite L."/>
            <person name="Vancaester E."/>
            <person name="Seitz K.W."/>
            <person name="Anantharaman K."/>
            <person name="Starnawski P."/>
            <person name="Kjeldsen K.U."/>
            <person name="Scott M.B."/>
            <person name="Nunoura T."/>
            <person name="Banfield J.F."/>
            <person name="Schramm A."/>
            <person name="Baker B.J."/>
            <person name="Spang A."/>
            <person name="Ettema T.J.G."/>
        </authorList>
    </citation>
    <scope>NUCLEOTIDE SEQUENCE</scope>
    <source>
        <strain evidence="3">LCB_4</strain>
    </source>
</reference>
<comment type="similarity">
    <text evidence="1">Belongs to the iron-sulfur cluster assembly SufBD family.</text>
</comment>
<sequence>MNNKKELAIKAKDKKSPIGADIDLASFKSEVKPSSSKNDVEELAVEERRLMENVGVNPDEEKTAGVYIQVDQSKVLYNALTGEAEILPIKEAIKKYEWLNNYYWSAVNVDFDKYTSAVELELHNGYFIRAKAGQKISEPIQACLMLKTGYIKQNIHNIVIVEEGAELHLVTGCVSPSTLEPALHLGITEFYVKKNAKLTFTMIHRWGKRTLVRPRSAAIVEDGGVFINNYVILSDVGDLQTYPTVYLKGENSKAELYSVIYGSGKSIYDVGGRIILEAEGAKGKVVSRTIGTEDSIIYARGQLIGRRSGCRAHLECNGLLLSERSRLIAIPELEAETIGVELSHEATIGKIEQEQLTYLMSRGLSEEEANALIVRGFMTINVPDLPPSLQKTVDEAIRLTKLSGF</sequence>
<dbReference type="Proteomes" id="UP000186851">
    <property type="component" value="Chromosome"/>
</dbReference>
<dbReference type="PANTHER" id="PTHR30508">
    <property type="entry name" value="FES CLUSTER ASSEMBLY PROTEIN SUF"/>
    <property type="match status" value="1"/>
</dbReference>
<evidence type="ECO:0000313" key="4">
    <source>
        <dbReference type="Proteomes" id="UP000186851"/>
    </source>
</evidence>
<organism evidence="3 4">
    <name type="scientific">Odinarchaeota yellowstonii (strain LCB_4)</name>
    <dbReference type="NCBI Taxonomy" id="1841599"/>
    <lineage>
        <taxon>Archaea</taxon>
        <taxon>Promethearchaeati</taxon>
        <taxon>Candidatus Odinarchaeota</taxon>
        <taxon>Candidatus Odinarchaeia</taxon>
        <taxon>Candidatus Odinarchaeales</taxon>
        <taxon>Candidatus Odinarchaeaceae</taxon>
        <taxon>Candidatus Odinarchaeum</taxon>
    </lineage>
</organism>
<dbReference type="InterPro" id="IPR000825">
    <property type="entry name" value="SUF_FeS_clus_asmbl_SufBD_core"/>
</dbReference>
<evidence type="ECO:0000259" key="2">
    <source>
        <dbReference type="Pfam" id="PF01458"/>
    </source>
</evidence>
<dbReference type="PANTHER" id="PTHR30508:SF1">
    <property type="entry name" value="UPF0051 PROTEIN ABCI8, CHLOROPLASTIC-RELATED"/>
    <property type="match status" value="1"/>
</dbReference>
<dbReference type="SUPFAM" id="SSF101960">
    <property type="entry name" value="Stabilizer of iron transporter SufD"/>
    <property type="match status" value="1"/>
</dbReference>
<gene>
    <name evidence="3" type="ORF">OdinLCB4_001585</name>
</gene>
<evidence type="ECO:0000256" key="1">
    <source>
        <dbReference type="ARBA" id="ARBA00043967"/>
    </source>
</evidence>
<name>A0AAF0D2U0_ODILC</name>
<dbReference type="EMBL" id="CP091871">
    <property type="protein sequence ID" value="WEU40649.1"/>
    <property type="molecule type" value="Genomic_DNA"/>
</dbReference>
<dbReference type="Pfam" id="PF01458">
    <property type="entry name" value="SUFBD_core"/>
    <property type="match status" value="1"/>
</dbReference>
<dbReference type="AlphaFoldDB" id="A0AAF0D2U0"/>
<proteinExistence type="inferred from homology"/>
<evidence type="ECO:0000313" key="3">
    <source>
        <dbReference type="EMBL" id="WEU40649.1"/>
    </source>
</evidence>
<feature type="domain" description="SUF system FeS cluster assembly SufBD core" evidence="2">
    <location>
        <begin position="153"/>
        <end position="377"/>
    </location>
</feature>
<reference evidence="3" key="2">
    <citation type="journal article" date="2022" name="Nat. Microbiol.">
        <title>A closed Candidatus Odinarchaeum chromosome exposes Asgard archaeal viruses.</title>
        <authorList>
            <person name="Tamarit D."/>
            <person name="Caceres E.F."/>
            <person name="Krupovic M."/>
            <person name="Nijland R."/>
            <person name="Eme L."/>
            <person name="Robinson N.P."/>
            <person name="Ettema T.J.G."/>
        </authorList>
    </citation>
    <scope>NUCLEOTIDE SEQUENCE</scope>
    <source>
        <strain evidence="3">LCB_4</strain>
    </source>
</reference>
<dbReference type="GO" id="GO:0016226">
    <property type="term" value="P:iron-sulfur cluster assembly"/>
    <property type="evidence" value="ECO:0007669"/>
    <property type="project" value="InterPro"/>
</dbReference>
<dbReference type="KEGG" id="oyw:OdinLCB4_001585"/>
<dbReference type="InterPro" id="IPR037284">
    <property type="entry name" value="SUF_FeS_clus_asmbl_SufBD_sf"/>
</dbReference>
<accession>A0AAF0D2U0</accession>
<protein>
    <submittedName>
        <fullName evidence="3">SufD family Fe-S cluster assembly protein</fullName>
    </submittedName>
</protein>
<dbReference type="InterPro" id="IPR055346">
    <property type="entry name" value="Fe-S_cluster_assembly_SufBD"/>
</dbReference>